<protein>
    <submittedName>
        <fullName evidence="1">Uncharacterized protein</fullName>
    </submittedName>
</protein>
<dbReference type="Proteomes" id="UP000194236">
    <property type="component" value="Unassembled WGS sequence"/>
</dbReference>
<dbReference type="AlphaFoldDB" id="A0A1Y3BL93"/>
<name>A0A1Y3BL93_EURMA</name>
<dbReference type="Gene3D" id="3.30.2350.10">
    <property type="entry name" value="Pseudouridine synthase"/>
    <property type="match status" value="1"/>
</dbReference>
<dbReference type="EMBL" id="MUJZ01016194">
    <property type="protein sequence ID" value="OTF80877.1"/>
    <property type="molecule type" value="Genomic_DNA"/>
</dbReference>
<keyword evidence="2" id="KW-1185">Reference proteome</keyword>
<sequence>MFKRQILFVFNRNSIPCSPLSRSTTTSSLNSSTNVDDNGRQYKSINKQSSAKHLYRNLFDWHSHLDLAKLLAKNIVYNDYGLIAISKPWGLGIHKPVDVVNARINPSNAEQMLNNQIFGHPKYSIASVIDLLGQLMLLNHPLHIVKAPDRRWSGIVLFSEQKTMENLILKSIRQAKSQLIPPMRFYCIVNGLIPNVEIGRWYEERCGIRLTDIDELGQSKEPIYVSPNEMSKNIRKSGAHRDNKYQLGPVKSAAIKYRVLAQNPDLAVSLIDLHTTVTKWSTIQCFLAYKTSFILGDTFFSYRVKHIFGQHITMATLKQKRLANWRHIDQSFEPLSRKVCQKLNVRSNREIPLMIHHYGLLLPKLLRKLKKQKSSSNNDSGQTNEKNLIKMNERQSDNNCDDLIIHTNVNHLPKHFYHTLERLDLNIFR</sequence>
<accession>A0A1Y3BL93</accession>
<organism evidence="1 2">
    <name type="scientific">Euroglyphus maynei</name>
    <name type="common">Mayne's house dust mite</name>
    <dbReference type="NCBI Taxonomy" id="6958"/>
    <lineage>
        <taxon>Eukaryota</taxon>
        <taxon>Metazoa</taxon>
        <taxon>Ecdysozoa</taxon>
        <taxon>Arthropoda</taxon>
        <taxon>Chelicerata</taxon>
        <taxon>Arachnida</taxon>
        <taxon>Acari</taxon>
        <taxon>Acariformes</taxon>
        <taxon>Sarcoptiformes</taxon>
        <taxon>Astigmata</taxon>
        <taxon>Psoroptidia</taxon>
        <taxon>Analgoidea</taxon>
        <taxon>Pyroglyphidae</taxon>
        <taxon>Pyroglyphinae</taxon>
        <taxon>Euroglyphus</taxon>
    </lineage>
</organism>
<evidence type="ECO:0000313" key="2">
    <source>
        <dbReference type="Proteomes" id="UP000194236"/>
    </source>
</evidence>
<comment type="caution">
    <text evidence="1">The sequence shown here is derived from an EMBL/GenBank/DDBJ whole genome shotgun (WGS) entry which is preliminary data.</text>
</comment>
<evidence type="ECO:0000313" key="1">
    <source>
        <dbReference type="EMBL" id="OTF80877.1"/>
    </source>
</evidence>
<proteinExistence type="predicted"/>
<gene>
    <name evidence="1" type="ORF">BLA29_001428</name>
</gene>
<reference evidence="1 2" key="1">
    <citation type="submission" date="2017-03" db="EMBL/GenBank/DDBJ databases">
        <title>Genome Survey of Euroglyphus maynei.</title>
        <authorList>
            <person name="Arlian L.G."/>
            <person name="Morgan M.S."/>
            <person name="Rider S.D."/>
        </authorList>
    </citation>
    <scope>NUCLEOTIDE SEQUENCE [LARGE SCALE GENOMIC DNA]</scope>
    <source>
        <strain evidence="1">Arlian Lab</strain>
        <tissue evidence="1">Whole body</tissue>
    </source>
</reference>
<dbReference type="OrthoDB" id="428658at2759"/>